<proteinExistence type="predicted"/>
<dbReference type="Proteomes" id="UP001159363">
    <property type="component" value="Chromosome 6"/>
</dbReference>
<evidence type="ECO:0000313" key="2">
    <source>
        <dbReference type="Proteomes" id="UP001159363"/>
    </source>
</evidence>
<dbReference type="EMBL" id="JARBHB010000007">
    <property type="protein sequence ID" value="KAJ8879128.1"/>
    <property type="molecule type" value="Genomic_DNA"/>
</dbReference>
<protein>
    <submittedName>
        <fullName evidence="1">Uncharacterized protein</fullName>
    </submittedName>
</protein>
<evidence type="ECO:0000313" key="1">
    <source>
        <dbReference type="EMBL" id="KAJ8879128.1"/>
    </source>
</evidence>
<comment type="caution">
    <text evidence="1">The sequence shown here is derived from an EMBL/GenBank/DDBJ whole genome shotgun (WGS) entry which is preliminary data.</text>
</comment>
<sequence length="628" mass="69725">MQHHDRQPPCFPTGRRACGKDSSYRPFSHADEYFDHRRKHDRSIGTGVRQLAVVQVTASGLSRSMAALQKHLYKEESFSRDEALQQCPHKGMQGDTLKNHVKNSEDSFFEGQQVLLSIPLAASVVTDSSGDHDETVNVDDGTRDLRGDSPSFLQEMAIGKSPEMMLQVTWTLMPCCISLGNWNGAIVGACAKLNRRTLQRCSGARGVEKTDIICGSCTPFSLHLFEIVLFPRSPYPYPAHAQCCDWLLVRASKRFIVFRSSPLVRQVAFFSLIQHVLMTSRCMRDWAVCPCWLAAKQRYSPLSAAPSTWRTSSVPLGNVLWRRCDGKESPPRCHVTLEMGKPATGQRRFNSCSVVSFCLRGEHTRVSPPRFPCSKPQITHVIRSAESWQTAGTHSAPLLNLKLQHLLAIIGPQLVHQWEHCARNTNGLPSVVAPGFSHEGIVPDDATGWWLFSGISRLPHNYIPALLHPHLISPSLALKTSPENPMRTKSGDTVRHCSSESIVYIQNSITPLDCQRIKEYVTLSEDSEAPRDVVLEGDDGLTHNLTETNTHALSGIRTPDLRRTNDRAMGKPVITDVVKFTTRTRSSSGMERGMEVFTVYVERGGVVRGAQQVARDAGVEPSVLHLGG</sequence>
<name>A0ABQ9H4M3_9NEOP</name>
<keyword evidence="2" id="KW-1185">Reference proteome</keyword>
<accession>A0ABQ9H4M3</accession>
<reference evidence="1 2" key="1">
    <citation type="submission" date="2023-02" db="EMBL/GenBank/DDBJ databases">
        <title>LHISI_Scaffold_Assembly.</title>
        <authorList>
            <person name="Stuart O.P."/>
            <person name="Cleave R."/>
            <person name="Magrath M.J.L."/>
            <person name="Mikheyev A.S."/>
        </authorList>
    </citation>
    <scope>NUCLEOTIDE SEQUENCE [LARGE SCALE GENOMIC DNA]</scope>
    <source>
        <strain evidence="1">Daus_M_001</strain>
        <tissue evidence="1">Leg muscle</tissue>
    </source>
</reference>
<gene>
    <name evidence="1" type="ORF">PR048_019734</name>
</gene>
<organism evidence="1 2">
    <name type="scientific">Dryococelus australis</name>
    <dbReference type="NCBI Taxonomy" id="614101"/>
    <lineage>
        <taxon>Eukaryota</taxon>
        <taxon>Metazoa</taxon>
        <taxon>Ecdysozoa</taxon>
        <taxon>Arthropoda</taxon>
        <taxon>Hexapoda</taxon>
        <taxon>Insecta</taxon>
        <taxon>Pterygota</taxon>
        <taxon>Neoptera</taxon>
        <taxon>Polyneoptera</taxon>
        <taxon>Phasmatodea</taxon>
        <taxon>Verophasmatodea</taxon>
        <taxon>Anareolatae</taxon>
        <taxon>Phasmatidae</taxon>
        <taxon>Eurycanthinae</taxon>
        <taxon>Dryococelus</taxon>
    </lineage>
</organism>